<protein>
    <recommendedName>
        <fullName evidence="3">Phosphatidylethanolamine-binding protein</fullName>
    </recommendedName>
</protein>
<reference evidence="1 2" key="1">
    <citation type="journal article" date="2022" name="Nat. Ecol. Evol.">
        <title>A masculinizing supergene underlies an exaggerated male reproductive morph in a spider.</title>
        <authorList>
            <person name="Hendrickx F."/>
            <person name="De Corte Z."/>
            <person name="Sonet G."/>
            <person name="Van Belleghem S.M."/>
            <person name="Kostlbacher S."/>
            <person name="Vangestel C."/>
        </authorList>
    </citation>
    <scope>NUCLEOTIDE SEQUENCE [LARGE SCALE GENOMIC DNA]</scope>
    <source>
        <strain evidence="1">W744_W776</strain>
    </source>
</reference>
<dbReference type="InterPro" id="IPR036610">
    <property type="entry name" value="PEBP-like_sf"/>
</dbReference>
<proteinExistence type="predicted"/>
<dbReference type="PANTHER" id="PTHR11362:SF82">
    <property type="entry name" value="PHOSPHATIDYLETHANOLAMINE-BINDING PROTEIN 4"/>
    <property type="match status" value="1"/>
</dbReference>
<evidence type="ECO:0008006" key="3">
    <source>
        <dbReference type="Google" id="ProtNLM"/>
    </source>
</evidence>
<dbReference type="InterPro" id="IPR008914">
    <property type="entry name" value="PEBP"/>
</dbReference>
<dbReference type="Proteomes" id="UP000827092">
    <property type="component" value="Unassembled WGS sequence"/>
</dbReference>
<gene>
    <name evidence="1" type="ORF">JTE90_026902</name>
</gene>
<dbReference type="EMBL" id="JAFNEN010000486">
    <property type="protein sequence ID" value="KAG8181962.1"/>
    <property type="molecule type" value="Genomic_DNA"/>
</dbReference>
<accession>A0AAV6UBP7</accession>
<name>A0AAV6UBP7_9ARAC</name>
<dbReference type="PANTHER" id="PTHR11362">
    <property type="entry name" value="PHOSPHATIDYLETHANOLAMINE-BINDING PROTEIN"/>
    <property type="match status" value="1"/>
</dbReference>
<dbReference type="SUPFAM" id="SSF49777">
    <property type="entry name" value="PEBP-like"/>
    <property type="match status" value="1"/>
</dbReference>
<evidence type="ECO:0000313" key="1">
    <source>
        <dbReference type="EMBL" id="KAG8181962.1"/>
    </source>
</evidence>
<dbReference type="Gene3D" id="3.90.280.10">
    <property type="entry name" value="PEBP-like"/>
    <property type="match status" value="1"/>
</dbReference>
<evidence type="ECO:0000313" key="2">
    <source>
        <dbReference type="Proteomes" id="UP000827092"/>
    </source>
</evidence>
<sequence length="191" mass="21472">MSVNDSSENCIVYKSSKVVPDVVSVGPKLTALIRFDGVVVNMGNELTPTMVKDPPTSVHWPMEDQKFYTLCLTDPDAPSRDEPKLREWLHWLVVNVPHNTEIQSGSILAEYIGAAPPQGTGLHRYVFLVYKQQAKLDCDEKVLLGNSAKGRGNFKIEDFAKKYELGNPLAGNFFYARWDSYVENIQKHLGE</sequence>
<comment type="caution">
    <text evidence="1">The sequence shown here is derived from an EMBL/GenBank/DDBJ whole genome shotgun (WGS) entry which is preliminary data.</text>
</comment>
<dbReference type="AlphaFoldDB" id="A0AAV6UBP7"/>
<organism evidence="1 2">
    <name type="scientific">Oedothorax gibbosus</name>
    <dbReference type="NCBI Taxonomy" id="931172"/>
    <lineage>
        <taxon>Eukaryota</taxon>
        <taxon>Metazoa</taxon>
        <taxon>Ecdysozoa</taxon>
        <taxon>Arthropoda</taxon>
        <taxon>Chelicerata</taxon>
        <taxon>Arachnida</taxon>
        <taxon>Araneae</taxon>
        <taxon>Araneomorphae</taxon>
        <taxon>Entelegynae</taxon>
        <taxon>Araneoidea</taxon>
        <taxon>Linyphiidae</taxon>
        <taxon>Erigoninae</taxon>
        <taxon>Oedothorax</taxon>
    </lineage>
</organism>
<dbReference type="Pfam" id="PF01161">
    <property type="entry name" value="PBP"/>
    <property type="match status" value="1"/>
</dbReference>
<keyword evidence="2" id="KW-1185">Reference proteome</keyword>
<dbReference type="InterPro" id="IPR035810">
    <property type="entry name" value="PEBP_euk"/>
</dbReference>
<dbReference type="CDD" id="cd00866">
    <property type="entry name" value="PEBP_euk"/>
    <property type="match status" value="1"/>
</dbReference>